<comment type="caution">
    <text evidence="2">The sequence shown here is derived from an EMBL/GenBank/DDBJ whole genome shotgun (WGS) entry which is preliminary data.</text>
</comment>
<accession>F9GEU7</accession>
<sequence length="55" mass="6663">MWPQFRIMKFWLLVLLDSQIRKRKRRNGCYTDMTCELLQYECSPSCPIGLLVKPR</sequence>
<feature type="chain" id="PRO_5003390731" evidence="1">
    <location>
        <begin position="19"/>
        <end position="55"/>
    </location>
</feature>
<organism evidence="2">
    <name type="scientific">Fusarium oxysporum (strain Fo5176)</name>
    <name type="common">Fusarium vascular wilt</name>
    <dbReference type="NCBI Taxonomy" id="660025"/>
    <lineage>
        <taxon>Eukaryota</taxon>
        <taxon>Fungi</taxon>
        <taxon>Dikarya</taxon>
        <taxon>Ascomycota</taxon>
        <taxon>Pezizomycotina</taxon>
        <taxon>Sordariomycetes</taxon>
        <taxon>Hypocreomycetidae</taxon>
        <taxon>Hypocreales</taxon>
        <taxon>Nectriaceae</taxon>
        <taxon>Fusarium</taxon>
        <taxon>Fusarium oxysporum species complex</taxon>
    </lineage>
</organism>
<dbReference type="AlphaFoldDB" id="F9GEU7"/>
<evidence type="ECO:0000256" key="1">
    <source>
        <dbReference type="SAM" id="SignalP"/>
    </source>
</evidence>
<reference evidence="2" key="1">
    <citation type="journal article" date="2012" name="Mol. Plant Microbe Interact.">
        <title>A highly conserved effector in Fusarium oxysporum is required for full virulence on Arabidopsis.</title>
        <authorList>
            <person name="Thatcher L.F."/>
            <person name="Gardiner D.M."/>
            <person name="Kazan K."/>
            <person name="Manners J."/>
        </authorList>
    </citation>
    <scope>NUCLEOTIDE SEQUENCE [LARGE SCALE GENOMIC DNA]</scope>
    <source>
        <strain evidence="2">Fo5176</strain>
    </source>
</reference>
<evidence type="ECO:0000313" key="2">
    <source>
        <dbReference type="EMBL" id="EGU72310.1"/>
    </source>
</evidence>
<gene>
    <name evidence="2" type="ORF">FOXB_17181</name>
</gene>
<proteinExistence type="predicted"/>
<keyword evidence="1" id="KW-0732">Signal</keyword>
<dbReference type="EMBL" id="AFQF01006592">
    <property type="protein sequence ID" value="EGU72310.1"/>
    <property type="molecule type" value="Genomic_DNA"/>
</dbReference>
<feature type="signal peptide" evidence="1">
    <location>
        <begin position="1"/>
        <end position="18"/>
    </location>
</feature>
<protein>
    <submittedName>
        <fullName evidence="2">Uncharacterized protein</fullName>
    </submittedName>
</protein>
<name>F9GEU7_FUSOF</name>